<sequence length="61" mass="6526">MRKAPCAATMAPPTSSPEMMSVATDVRKKASTEATTRPSSVSRSVKVRPKSTTGWSEARKT</sequence>
<reference evidence="2" key="1">
    <citation type="submission" date="2014-09" db="EMBL/GenBank/DDBJ databases">
        <authorList>
            <person name="Magalhaes I.L.F."/>
            <person name="Oliveira U."/>
            <person name="Santos F.R."/>
            <person name="Vidigal T.H.D.A."/>
            <person name="Brescovit A.D."/>
            <person name="Santos A.J."/>
        </authorList>
    </citation>
    <scope>NUCLEOTIDE SEQUENCE</scope>
    <source>
        <tissue evidence="2">Shoot tissue taken approximately 20 cm above the soil surface</tissue>
    </source>
</reference>
<protein>
    <submittedName>
        <fullName evidence="2">Uncharacterized protein</fullName>
    </submittedName>
</protein>
<feature type="region of interest" description="Disordered" evidence="1">
    <location>
        <begin position="1"/>
        <end position="61"/>
    </location>
</feature>
<dbReference type="AlphaFoldDB" id="A0A0A9EAJ5"/>
<accession>A0A0A9EAJ5</accession>
<organism evidence="2">
    <name type="scientific">Arundo donax</name>
    <name type="common">Giant reed</name>
    <name type="synonym">Donax arundinaceus</name>
    <dbReference type="NCBI Taxonomy" id="35708"/>
    <lineage>
        <taxon>Eukaryota</taxon>
        <taxon>Viridiplantae</taxon>
        <taxon>Streptophyta</taxon>
        <taxon>Embryophyta</taxon>
        <taxon>Tracheophyta</taxon>
        <taxon>Spermatophyta</taxon>
        <taxon>Magnoliopsida</taxon>
        <taxon>Liliopsida</taxon>
        <taxon>Poales</taxon>
        <taxon>Poaceae</taxon>
        <taxon>PACMAD clade</taxon>
        <taxon>Arundinoideae</taxon>
        <taxon>Arundineae</taxon>
        <taxon>Arundo</taxon>
    </lineage>
</organism>
<dbReference type="EMBL" id="GBRH01200834">
    <property type="protein sequence ID" value="JAD97061.1"/>
    <property type="molecule type" value="Transcribed_RNA"/>
</dbReference>
<evidence type="ECO:0000256" key="1">
    <source>
        <dbReference type="SAM" id="MobiDB-lite"/>
    </source>
</evidence>
<feature type="compositionally biased region" description="Low complexity" evidence="1">
    <location>
        <begin position="35"/>
        <end position="44"/>
    </location>
</feature>
<name>A0A0A9EAJ5_ARUDO</name>
<reference evidence="2" key="2">
    <citation type="journal article" date="2015" name="Data Brief">
        <title>Shoot transcriptome of the giant reed, Arundo donax.</title>
        <authorList>
            <person name="Barrero R.A."/>
            <person name="Guerrero F.D."/>
            <person name="Moolhuijzen P."/>
            <person name="Goolsby J.A."/>
            <person name="Tidwell J."/>
            <person name="Bellgard S.E."/>
            <person name="Bellgard M.I."/>
        </authorList>
    </citation>
    <scope>NUCLEOTIDE SEQUENCE</scope>
    <source>
        <tissue evidence="2">Shoot tissue taken approximately 20 cm above the soil surface</tissue>
    </source>
</reference>
<proteinExistence type="predicted"/>
<evidence type="ECO:0000313" key="2">
    <source>
        <dbReference type="EMBL" id="JAD97061.1"/>
    </source>
</evidence>